<dbReference type="InterPro" id="IPR039340">
    <property type="entry name" value="Tfc4/TFIIIC-102/Sfc4"/>
</dbReference>
<feature type="repeat" description="TPR" evidence="1">
    <location>
        <begin position="1118"/>
        <end position="1151"/>
    </location>
</feature>
<dbReference type="STRING" id="2512241.A0A553I2K9"/>
<feature type="compositionally biased region" description="Basic residues" evidence="2">
    <location>
        <begin position="752"/>
        <end position="769"/>
    </location>
</feature>
<dbReference type="PANTHER" id="PTHR23082:SF0">
    <property type="entry name" value="GENERAL TRANSCRIPTION FACTOR 3C POLYPEPTIDE 3"/>
    <property type="match status" value="1"/>
</dbReference>
<proteinExistence type="predicted"/>
<dbReference type="GO" id="GO:0006383">
    <property type="term" value="P:transcription by RNA polymerase III"/>
    <property type="evidence" value="ECO:0007669"/>
    <property type="project" value="InterPro"/>
</dbReference>
<keyword evidence="1" id="KW-0802">TPR repeat</keyword>
<dbReference type="Proteomes" id="UP000319160">
    <property type="component" value="Unassembled WGS sequence"/>
</dbReference>
<feature type="compositionally biased region" description="Polar residues" evidence="2">
    <location>
        <begin position="1"/>
        <end position="10"/>
    </location>
</feature>
<dbReference type="Pfam" id="PF13181">
    <property type="entry name" value="TPR_8"/>
    <property type="match status" value="1"/>
</dbReference>
<feature type="region of interest" description="Disordered" evidence="2">
    <location>
        <begin position="178"/>
        <end position="222"/>
    </location>
</feature>
<dbReference type="EMBL" id="VFLP01000022">
    <property type="protein sequence ID" value="TRX94436.1"/>
    <property type="molecule type" value="Genomic_DNA"/>
</dbReference>
<feature type="repeat" description="TPR" evidence="1">
    <location>
        <begin position="651"/>
        <end position="684"/>
    </location>
</feature>
<dbReference type="InterPro" id="IPR019734">
    <property type="entry name" value="TPR_rpt"/>
</dbReference>
<evidence type="ECO:0000313" key="3">
    <source>
        <dbReference type="EMBL" id="TRX94436.1"/>
    </source>
</evidence>
<feature type="compositionally biased region" description="Acidic residues" evidence="2">
    <location>
        <begin position="724"/>
        <end position="741"/>
    </location>
</feature>
<feature type="region of interest" description="Disordered" evidence="2">
    <location>
        <begin position="240"/>
        <end position="299"/>
    </location>
</feature>
<keyword evidence="4" id="KW-1185">Reference proteome</keyword>
<dbReference type="Gene3D" id="1.25.40.10">
    <property type="entry name" value="Tetratricopeptide repeat domain"/>
    <property type="match status" value="4"/>
</dbReference>
<feature type="region of interest" description="Disordered" evidence="2">
    <location>
        <begin position="1"/>
        <end position="84"/>
    </location>
</feature>
<gene>
    <name evidence="3" type="ORF">FHL15_004591</name>
</gene>
<feature type="compositionally biased region" description="Polar residues" evidence="2">
    <location>
        <begin position="19"/>
        <end position="32"/>
    </location>
</feature>
<feature type="compositionally biased region" description="Low complexity" evidence="2">
    <location>
        <begin position="1254"/>
        <end position="1273"/>
    </location>
</feature>
<evidence type="ECO:0008006" key="5">
    <source>
        <dbReference type="Google" id="ProtNLM"/>
    </source>
</evidence>
<dbReference type="SUPFAM" id="SSF48452">
    <property type="entry name" value="TPR-like"/>
    <property type="match status" value="2"/>
</dbReference>
<dbReference type="Pfam" id="PF06041">
    <property type="entry name" value="DUF924"/>
    <property type="match status" value="1"/>
</dbReference>
<feature type="compositionally biased region" description="Basic and acidic residues" evidence="2">
    <location>
        <begin position="249"/>
        <end position="269"/>
    </location>
</feature>
<dbReference type="InterPro" id="IPR010323">
    <property type="entry name" value="DUF924"/>
</dbReference>
<feature type="region of interest" description="Disordered" evidence="2">
    <location>
        <begin position="1232"/>
        <end position="1278"/>
    </location>
</feature>
<organism evidence="3 4">
    <name type="scientific">Xylaria flabelliformis</name>
    <dbReference type="NCBI Taxonomy" id="2512241"/>
    <lineage>
        <taxon>Eukaryota</taxon>
        <taxon>Fungi</taxon>
        <taxon>Dikarya</taxon>
        <taxon>Ascomycota</taxon>
        <taxon>Pezizomycotina</taxon>
        <taxon>Sordariomycetes</taxon>
        <taxon>Xylariomycetidae</taxon>
        <taxon>Xylariales</taxon>
        <taxon>Xylariaceae</taxon>
        <taxon>Xylaria</taxon>
    </lineage>
</organism>
<evidence type="ECO:0000256" key="1">
    <source>
        <dbReference type="PROSITE-ProRule" id="PRU00339"/>
    </source>
</evidence>
<name>A0A553I2K9_9PEZI</name>
<evidence type="ECO:0000313" key="4">
    <source>
        <dbReference type="Proteomes" id="UP000319160"/>
    </source>
</evidence>
<dbReference type="SUPFAM" id="SSF48439">
    <property type="entry name" value="Protein prenylyltransferase"/>
    <property type="match status" value="1"/>
</dbReference>
<feature type="compositionally biased region" description="Polar residues" evidence="2">
    <location>
        <begin position="188"/>
        <end position="202"/>
    </location>
</feature>
<dbReference type="PROSITE" id="PS50005">
    <property type="entry name" value="TPR"/>
    <property type="match status" value="2"/>
</dbReference>
<dbReference type="SMART" id="SM00028">
    <property type="entry name" value="TPR"/>
    <property type="match status" value="5"/>
</dbReference>
<dbReference type="Gene3D" id="1.20.58.320">
    <property type="entry name" value="TPR-like"/>
    <property type="match status" value="1"/>
</dbReference>
<dbReference type="PANTHER" id="PTHR23082">
    <property type="entry name" value="TRANSCRIPTION INITIATION FACTOR IIIC TFIIIC , POLYPEPTIDE 3-RELATED"/>
    <property type="match status" value="1"/>
</dbReference>
<feature type="compositionally biased region" description="Basic residues" evidence="2">
    <location>
        <begin position="270"/>
        <end position="290"/>
    </location>
</feature>
<comment type="caution">
    <text evidence="3">The sequence shown here is derived from an EMBL/GenBank/DDBJ whole genome shotgun (WGS) entry which is preliminary data.</text>
</comment>
<sequence>MSGPTSSTFDALQAHFKSGLSQPPSSRLSQVQQEDDNRDVAQASPLDSGKSQQASFTNTIHQPSFEQAQFSSHPDLMNHASQVSQTQALSSYLDPLLLADDGYRGQLPPGRSTSVVGNNAPARIRSERNNLISILPKLPSTGEAFPVVPPNNHMTATRKRKVEDALIDPRLSKLSKTGFSRFPVTRPTAEQLSQSGAGTNNPSRDKNNQIYPDPESDIDVDSNFMDSATDALLERQLDLQQASDEESDPENRPKESSRFGEENDDEPQRGRRGRGRGRGGRGRGPRRGPRKAAEPTGDVKYRLNMASNAYVEGRLDEAIEWVEDAIRINAEIYRAWSLLTSCLQEKGDLKGSFTARVFSCHLQPKHVDGWLLCAQIGVELRDELPEDAAELTEQVTVCYSAALRADINNKQARHGRAAIAVERGQIRTAAKDYLYLLEHGDGEYDVHALRSYAEMTILLASTGKRSLYKPDSAIDWYYRAFAHFRTNGIDNNNPLEWQDINIFTGLLAYIEHAKDALFELKSLARWLLGRSDEDFWDDWQDDDREWDIDDVRRIGFEDFHDGRYPELSYGNGLPLDLRTKLAVYRLKLGDLDEAARHISHLEPNGPNWVQVLSNEPHLLAEVASALYESDLKAMALRFFEPLLSVPDVLDAAALLAAGRCYLDAGDQRQAEECFSAAIDADELDDEASIDARYELAKMYEAAREEQEAYILVNEALRLQRAHDEAEEENDDEDMDQGSDDDAQNRPRAGAARVRRPRNQRAPRPLKPRAPRTTSTILDADGREVRRPRPRRKVFGRTEEVTLEERRRAEELTMAWRTVHSTREPVDNATRTGPSDAFMRAAKELVDDFRSCKGFYSWEKYLTHLGIDEDKQVYVSRNRNLIEMKERLSHNLNPYEANAERQLGERTAVSYRGVSFSEWLDLFLEYALSLAHLERFQESYQVCESARDAEVFAKNREDMFLIHVTWADPFRMFAALCRLCPSPASWYASGPVQKYMLRQIKLMDRALVSGEGEDSEEEETRANSGRTYPSKELDVTLLVLYGHILFISNSFTYALNYFLRAYSLDSENQMILLSVGQCYIHYALKRQSENRQYLLIQGFVFLHRYYNIKVTSPDAAERQEAHYNMARSYHAIGIPHLAAEFYQRALRDRPDGSSEPSVFGDSDISKEAAYNLQQICWTGGDLEAVKALSERYLTTARIFLPRARLPTALRFHTTAATSRDRYLARSGRIYTNMASSSSSSSPHNPPFPASKSHLSTTASSSSASSSSSSSSSSSQTQPDPRIEEILTFWFSLEPRSWFGAPTAAYPTSASLDDAIKARFQDVLELARARKLDEEWTKTPKGTLALLILLDQFPRNVYRGTKDAFASDAHALSIAAKGIAKGFDKAFGAAAAVGEETSAAAEGKEKIAGESSLLHRVFFYLPFSHTEDLLTQVAAVALSENVLRSCSETTTAPERPFLEASFGFFQRHRDAILRWGRFPARNVALGRTSTEEEIKLLKENPSGF</sequence>
<dbReference type="InterPro" id="IPR011990">
    <property type="entry name" value="TPR-like_helical_dom_sf"/>
</dbReference>
<protein>
    <recommendedName>
        <fullName evidence="5">TPR-like protein</fullName>
    </recommendedName>
</protein>
<dbReference type="OrthoDB" id="9991317at2759"/>
<feature type="region of interest" description="Disordered" evidence="2">
    <location>
        <begin position="721"/>
        <end position="786"/>
    </location>
</feature>
<dbReference type="GO" id="GO:0000127">
    <property type="term" value="C:transcription factor TFIIIC complex"/>
    <property type="evidence" value="ECO:0007669"/>
    <property type="project" value="TreeGrafter"/>
</dbReference>
<feature type="compositionally biased region" description="Polar residues" evidence="2">
    <location>
        <begin position="49"/>
        <end position="72"/>
    </location>
</feature>
<accession>A0A553I2K9</accession>
<evidence type="ECO:0000256" key="2">
    <source>
        <dbReference type="SAM" id="MobiDB-lite"/>
    </source>
</evidence>
<reference evidence="4" key="1">
    <citation type="submission" date="2019-06" db="EMBL/GenBank/DDBJ databases">
        <title>Draft genome sequence of the griseofulvin-producing fungus Xylaria cubensis strain G536.</title>
        <authorList>
            <person name="Mead M.E."/>
            <person name="Raja H.A."/>
            <person name="Steenwyk J.L."/>
            <person name="Knowles S.L."/>
            <person name="Oberlies N.H."/>
            <person name="Rokas A."/>
        </authorList>
    </citation>
    <scope>NUCLEOTIDE SEQUENCE [LARGE SCALE GENOMIC DNA]</scope>
    <source>
        <strain evidence="4">G536</strain>
    </source>
</reference>